<dbReference type="Pfam" id="PF00196">
    <property type="entry name" value="GerE"/>
    <property type="match status" value="1"/>
</dbReference>
<dbReference type="SUPFAM" id="SSF75516">
    <property type="entry name" value="Pheromone-binding domain of LuxR-like quorum-sensing transcription factors"/>
    <property type="match status" value="1"/>
</dbReference>
<evidence type="ECO:0000313" key="5">
    <source>
        <dbReference type="EMBL" id="QYZ68839.1"/>
    </source>
</evidence>
<keyword evidence="6" id="KW-1185">Reference proteome</keyword>
<dbReference type="SUPFAM" id="SSF46894">
    <property type="entry name" value="C-terminal effector domain of the bipartite response regulators"/>
    <property type="match status" value="1"/>
</dbReference>
<dbReference type="Proteomes" id="UP000826300">
    <property type="component" value="Chromosome"/>
</dbReference>
<dbReference type="KEGG" id="nsm:JO391_13850"/>
<dbReference type="InterPro" id="IPR016032">
    <property type="entry name" value="Sig_transdc_resp-reg_C-effctor"/>
</dbReference>
<evidence type="ECO:0000313" key="6">
    <source>
        <dbReference type="Proteomes" id="UP000826300"/>
    </source>
</evidence>
<dbReference type="InterPro" id="IPR005143">
    <property type="entry name" value="TF_LuxR_autoind-bd_dom"/>
</dbReference>
<dbReference type="RefSeq" id="WP_220661059.1">
    <property type="nucleotide sequence ID" value="NZ_CP069370.1"/>
</dbReference>
<dbReference type="InterPro" id="IPR000792">
    <property type="entry name" value="Tscrpt_reg_LuxR_C"/>
</dbReference>
<keyword evidence="3" id="KW-0804">Transcription</keyword>
<evidence type="ECO:0000259" key="4">
    <source>
        <dbReference type="SMART" id="SM00421"/>
    </source>
</evidence>
<proteinExistence type="predicted"/>
<accession>A0A8G0ZR20</accession>
<dbReference type="Pfam" id="PF03472">
    <property type="entry name" value="Autoind_bind"/>
    <property type="match status" value="1"/>
</dbReference>
<dbReference type="SMART" id="SM00421">
    <property type="entry name" value="HTH_LUXR"/>
    <property type="match status" value="1"/>
</dbReference>
<protein>
    <submittedName>
        <fullName evidence="5">Autoinducer binding domain-containing protein</fullName>
    </submittedName>
</protein>
<dbReference type="InterPro" id="IPR036693">
    <property type="entry name" value="TF_LuxR_autoind-bd_dom_sf"/>
</dbReference>
<keyword evidence="2" id="KW-0238">DNA-binding</keyword>
<feature type="domain" description="HTH luxR-type" evidence="4">
    <location>
        <begin position="143"/>
        <end position="200"/>
    </location>
</feature>
<reference evidence="5" key="1">
    <citation type="submission" date="2021-02" db="EMBL/GenBank/DDBJ databases">
        <title>Rhodobacter shimadae sp. nov., an aerobic anoxygenic phototrophic bacterium isolated from a hot spring.</title>
        <authorList>
            <person name="Muramatsu S."/>
            <person name="Haruta S."/>
            <person name="Hirose S."/>
            <person name="Hanada S."/>
        </authorList>
    </citation>
    <scope>NUCLEOTIDE SEQUENCE</scope>
    <source>
        <strain evidence="5">N10</strain>
    </source>
</reference>
<evidence type="ECO:0000256" key="3">
    <source>
        <dbReference type="ARBA" id="ARBA00023163"/>
    </source>
</evidence>
<dbReference type="InterPro" id="IPR036388">
    <property type="entry name" value="WH-like_DNA-bd_sf"/>
</dbReference>
<sequence length="206" mass="23145">MPEVDTSTLPIHSIAGVAISGFYVALRVGFAFPLEEHNLLPEAWVRYYTQNGLMLHDPVMRWVYANTGVVRWSEIEIPDPANVMLRAKEHNLVYGLAVSYSDADNTGQRSFGSFCRPDREFTSEESVFLAKAVQEGHDDMSPPRTITEAEIEALRYLNRGLRFKQIAFELDVSEAAIKARLKNAKIKLRAKTNSQALSKAVKFGLI</sequence>
<gene>
    <name evidence="5" type="ORF">JO391_13850</name>
</gene>
<keyword evidence="1" id="KW-0805">Transcription regulation</keyword>
<dbReference type="Gene3D" id="1.10.10.10">
    <property type="entry name" value="Winged helix-like DNA-binding domain superfamily/Winged helix DNA-binding domain"/>
    <property type="match status" value="1"/>
</dbReference>
<dbReference type="Gene3D" id="3.30.450.80">
    <property type="entry name" value="Transcription factor LuxR-like, autoinducer-binding domain"/>
    <property type="match status" value="1"/>
</dbReference>
<dbReference type="AlphaFoldDB" id="A0A8G0ZR20"/>
<name>A0A8G0ZR20_9RHOB</name>
<evidence type="ECO:0000256" key="2">
    <source>
        <dbReference type="ARBA" id="ARBA00023125"/>
    </source>
</evidence>
<organism evidence="5 6">
    <name type="scientific">Neotabrizicola shimadae</name>
    <dbReference type="NCBI Taxonomy" id="2807096"/>
    <lineage>
        <taxon>Bacteria</taxon>
        <taxon>Pseudomonadati</taxon>
        <taxon>Pseudomonadota</taxon>
        <taxon>Alphaproteobacteria</taxon>
        <taxon>Rhodobacterales</taxon>
        <taxon>Paracoccaceae</taxon>
        <taxon>Neotabrizicola</taxon>
    </lineage>
</organism>
<dbReference type="GO" id="GO:0003677">
    <property type="term" value="F:DNA binding"/>
    <property type="evidence" value="ECO:0007669"/>
    <property type="project" value="UniProtKB-KW"/>
</dbReference>
<evidence type="ECO:0000256" key="1">
    <source>
        <dbReference type="ARBA" id="ARBA00023015"/>
    </source>
</evidence>
<dbReference type="GO" id="GO:0006355">
    <property type="term" value="P:regulation of DNA-templated transcription"/>
    <property type="evidence" value="ECO:0007669"/>
    <property type="project" value="InterPro"/>
</dbReference>
<dbReference type="EMBL" id="CP069370">
    <property type="protein sequence ID" value="QYZ68839.1"/>
    <property type="molecule type" value="Genomic_DNA"/>
</dbReference>